<feature type="domain" description="DUF1618" evidence="1">
    <location>
        <begin position="248"/>
        <end position="404"/>
    </location>
</feature>
<gene>
    <name evidence="2" type="ORF">BDA96_01G534200</name>
</gene>
<organism evidence="2 3">
    <name type="scientific">Sorghum bicolor</name>
    <name type="common">Sorghum</name>
    <name type="synonym">Sorghum vulgare</name>
    <dbReference type="NCBI Taxonomy" id="4558"/>
    <lineage>
        <taxon>Eukaryota</taxon>
        <taxon>Viridiplantae</taxon>
        <taxon>Streptophyta</taxon>
        <taxon>Embryophyta</taxon>
        <taxon>Tracheophyta</taxon>
        <taxon>Spermatophyta</taxon>
        <taxon>Magnoliopsida</taxon>
        <taxon>Liliopsida</taxon>
        <taxon>Poales</taxon>
        <taxon>Poaceae</taxon>
        <taxon>PACMAD clade</taxon>
        <taxon>Panicoideae</taxon>
        <taxon>Andropogonodae</taxon>
        <taxon>Andropogoneae</taxon>
        <taxon>Sorghinae</taxon>
        <taxon>Sorghum</taxon>
    </lineage>
</organism>
<dbReference type="Gramene" id="EER95487">
    <property type="protein sequence ID" value="EER95487"/>
    <property type="gene ID" value="SORBI_3001G500500"/>
</dbReference>
<accession>A0A921S6S8</accession>
<sequence length="509" mass="57674">MGDTEEPMSILRDVSLHPPEWNEDGGEIQWVLLDHQAYVAERHNATTAFSRTWRGEQFQVTLCLARPPRVSYLCVFCPGFEHTVFSMEPDILAMEEDLVLLRVIVSSKWEFLDDADYYIYQATDEAAGGGPSLKRLPRPPRPYGFGSHQVGILRCGARHQWRDNALCRPHRGTAGDFYIVAALCKERSSMVPEDFVIFLYNSSSPTIWSTHKISVDSNQHGRQYGCYFQHRNSKVISVGGDSGTMGFVDLWRGIILCDVLKLQQGKTTPPIRYVTLPPPLLPGRADWDDDARLARDIAVVQQGRTIRYVELQVNWKPHPTFRGCYFRDGWVSRIWTRPVDADCAEDCWKPGCKQESSDIPIDNNPHFKLLPVMMDHSGMTMEPFKGLFICQPTLSLSDDDDLVYFMTKAKSMDGKAWVIAVDMKNNTLQGVDGFAAERTIDFGYMHSRISKYLTAGTGTKGNLKRPGTVLLGSSNKKPPGFWMSMPPWDDEQKEHDTEMEVDGDDMILT</sequence>
<evidence type="ECO:0000313" key="2">
    <source>
        <dbReference type="EMBL" id="KAG0552753.1"/>
    </source>
</evidence>
<dbReference type="AlphaFoldDB" id="A0A921S6S8"/>
<dbReference type="KEGG" id="sbi:8080542"/>
<evidence type="ECO:0000259" key="1">
    <source>
        <dbReference type="Pfam" id="PF07762"/>
    </source>
</evidence>
<dbReference type="OrthoDB" id="681064at2759"/>
<dbReference type="Proteomes" id="UP000807115">
    <property type="component" value="Chromosome 1"/>
</dbReference>
<reference evidence="2" key="1">
    <citation type="journal article" date="2019" name="BMC Genomics">
        <title>A new reference genome for Sorghum bicolor reveals high levels of sequence similarity between sweet and grain genotypes: implications for the genetics of sugar metabolism.</title>
        <authorList>
            <person name="Cooper E.A."/>
            <person name="Brenton Z.W."/>
            <person name="Flinn B.S."/>
            <person name="Jenkins J."/>
            <person name="Shu S."/>
            <person name="Flowers D."/>
            <person name="Luo F."/>
            <person name="Wang Y."/>
            <person name="Xia P."/>
            <person name="Barry K."/>
            <person name="Daum C."/>
            <person name="Lipzen A."/>
            <person name="Yoshinaga Y."/>
            <person name="Schmutz J."/>
            <person name="Saski C."/>
            <person name="Vermerris W."/>
            <person name="Kresovich S."/>
        </authorList>
    </citation>
    <scope>NUCLEOTIDE SEQUENCE</scope>
</reference>
<dbReference type="PANTHER" id="PTHR33074">
    <property type="entry name" value="EXPRESSED PROTEIN-RELATED"/>
    <property type="match status" value="1"/>
</dbReference>
<dbReference type="Pfam" id="PF07762">
    <property type="entry name" value="DUF1618"/>
    <property type="match status" value="1"/>
</dbReference>
<evidence type="ECO:0000313" key="3">
    <source>
        <dbReference type="Proteomes" id="UP000807115"/>
    </source>
</evidence>
<protein>
    <recommendedName>
        <fullName evidence="1">DUF1618 domain-containing protein</fullName>
    </recommendedName>
</protein>
<comment type="caution">
    <text evidence="2">The sequence shown here is derived from an EMBL/GenBank/DDBJ whole genome shotgun (WGS) entry which is preliminary data.</text>
</comment>
<name>A0A921S6S8_SORBI</name>
<dbReference type="InterPro" id="IPR011676">
    <property type="entry name" value="DUF1618"/>
</dbReference>
<dbReference type="EMBL" id="CM027680">
    <property type="protein sequence ID" value="KAG0552753.1"/>
    <property type="molecule type" value="Genomic_DNA"/>
</dbReference>
<reference evidence="2" key="2">
    <citation type="submission" date="2020-10" db="EMBL/GenBank/DDBJ databases">
        <authorList>
            <person name="Cooper E.A."/>
            <person name="Brenton Z.W."/>
            <person name="Flinn B.S."/>
            <person name="Jenkins J."/>
            <person name="Shu S."/>
            <person name="Flowers D."/>
            <person name="Luo F."/>
            <person name="Wang Y."/>
            <person name="Xia P."/>
            <person name="Barry K."/>
            <person name="Daum C."/>
            <person name="Lipzen A."/>
            <person name="Yoshinaga Y."/>
            <person name="Schmutz J."/>
            <person name="Saski C."/>
            <person name="Vermerris W."/>
            <person name="Kresovich S."/>
        </authorList>
    </citation>
    <scope>NUCLEOTIDE SEQUENCE</scope>
</reference>
<dbReference type="PANTHER" id="PTHR33074:SF139">
    <property type="entry name" value="OS09G0567000 PROTEIN"/>
    <property type="match status" value="1"/>
</dbReference>
<proteinExistence type="predicted"/>
<dbReference type="OMA" id="FYVHARI"/>